<protein>
    <recommendedName>
        <fullName evidence="5">Glucose-methanol-choline oxidoreductase N-terminal domain-containing protein</fullName>
    </recommendedName>
</protein>
<organism evidence="6 7">
    <name type="scientific">Marasmius oreades</name>
    <name type="common">fairy-ring Marasmius</name>
    <dbReference type="NCBI Taxonomy" id="181124"/>
    <lineage>
        <taxon>Eukaryota</taxon>
        <taxon>Fungi</taxon>
        <taxon>Dikarya</taxon>
        <taxon>Basidiomycota</taxon>
        <taxon>Agaricomycotina</taxon>
        <taxon>Agaricomycetes</taxon>
        <taxon>Agaricomycetidae</taxon>
        <taxon>Agaricales</taxon>
        <taxon>Marasmiineae</taxon>
        <taxon>Marasmiaceae</taxon>
        <taxon>Marasmius</taxon>
    </lineage>
</organism>
<dbReference type="OrthoDB" id="3050377at2759"/>
<sequence>MMDRSLVSAISYTHSESDGVSPPIICEGPRYRYHPTLATRIVPDAPYPGSQGLRVRTVEVSGSQSNSTVTFPPGPRIMFTANKEIVISAGAIRTPQLLILSGIGPKTHLDSKH</sequence>
<dbReference type="Pfam" id="PF00732">
    <property type="entry name" value="GMC_oxred_N"/>
    <property type="match status" value="1"/>
</dbReference>
<evidence type="ECO:0000256" key="1">
    <source>
        <dbReference type="ARBA" id="ARBA00001974"/>
    </source>
</evidence>
<evidence type="ECO:0000259" key="5">
    <source>
        <dbReference type="PROSITE" id="PS00624"/>
    </source>
</evidence>
<name>A0A9P7RPF7_9AGAR</name>
<comment type="similarity">
    <text evidence="2">Belongs to the GMC oxidoreductase family.</text>
</comment>
<dbReference type="Gene3D" id="3.50.50.60">
    <property type="entry name" value="FAD/NAD(P)-binding domain"/>
    <property type="match status" value="1"/>
</dbReference>
<keyword evidence="7" id="KW-1185">Reference proteome</keyword>
<evidence type="ECO:0000256" key="2">
    <source>
        <dbReference type="ARBA" id="ARBA00010790"/>
    </source>
</evidence>
<dbReference type="EMBL" id="CM032189">
    <property type="protein sequence ID" value="KAG7087255.1"/>
    <property type="molecule type" value="Genomic_DNA"/>
</dbReference>
<dbReference type="GO" id="GO:0016614">
    <property type="term" value="F:oxidoreductase activity, acting on CH-OH group of donors"/>
    <property type="evidence" value="ECO:0007669"/>
    <property type="project" value="InterPro"/>
</dbReference>
<dbReference type="PANTHER" id="PTHR11552">
    <property type="entry name" value="GLUCOSE-METHANOL-CHOLINE GMC OXIDOREDUCTASE"/>
    <property type="match status" value="1"/>
</dbReference>
<feature type="domain" description="Glucose-methanol-choline oxidoreductase N-terminal" evidence="5">
    <location>
        <begin position="90"/>
        <end position="104"/>
    </location>
</feature>
<dbReference type="GeneID" id="66082311"/>
<dbReference type="InterPro" id="IPR036188">
    <property type="entry name" value="FAD/NAD-bd_sf"/>
</dbReference>
<comment type="cofactor">
    <cofactor evidence="1">
        <name>FAD</name>
        <dbReference type="ChEBI" id="CHEBI:57692"/>
    </cofactor>
</comment>
<evidence type="ECO:0000256" key="4">
    <source>
        <dbReference type="ARBA" id="ARBA00022827"/>
    </source>
</evidence>
<dbReference type="PANTHER" id="PTHR11552:SF147">
    <property type="entry name" value="CHOLINE DEHYDROGENASE, MITOCHONDRIAL"/>
    <property type="match status" value="1"/>
</dbReference>
<evidence type="ECO:0000313" key="6">
    <source>
        <dbReference type="EMBL" id="KAG7087255.1"/>
    </source>
</evidence>
<accession>A0A9P7RPF7</accession>
<dbReference type="InterPro" id="IPR000172">
    <property type="entry name" value="GMC_OxRdtase_N"/>
</dbReference>
<dbReference type="KEGG" id="more:E1B28_013236"/>
<dbReference type="PROSITE" id="PS00624">
    <property type="entry name" value="GMC_OXRED_2"/>
    <property type="match status" value="1"/>
</dbReference>
<gene>
    <name evidence="6" type="ORF">E1B28_013236</name>
</gene>
<dbReference type="AlphaFoldDB" id="A0A9P7RPF7"/>
<dbReference type="RefSeq" id="XP_043003726.1">
    <property type="nucleotide sequence ID" value="XM_043158381.1"/>
</dbReference>
<evidence type="ECO:0000256" key="3">
    <source>
        <dbReference type="ARBA" id="ARBA00022630"/>
    </source>
</evidence>
<comment type="caution">
    <text evidence="6">The sequence shown here is derived from an EMBL/GenBank/DDBJ whole genome shotgun (WGS) entry which is preliminary data.</text>
</comment>
<keyword evidence="4" id="KW-0274">FAD</keyword>
<evidence type="ECO:0000313" key="7">
    <source>
        <dbReference type="Proteomes" id="UP001049176"/>
    </source>
</evidence>
<reference evidence="6" key="1">
    <citation type="journal article" date="2021" name="Genome Biol. Evol.">
        <title>The assembled and annotated genome of the fairy-ring fungus Marasmius oreades.</title>
        <authorList>
            <person name="Hiltunen M."/>
            <person name="Ament-Velasquez S.L."/>
            <person name="Johannesson H."/>
        </authorList>
    </citation>
    <scope>NUCLEOTIDE SEQUENCE</scope>
    <source>
        <strain evidence="6">03SP1</strain>
    </source>
</reference>
<dbReference type="Proteomes" id="UP001049176">
    <property type="component" value="Chromosome 9"/>
</dbReference>
<keyword evidence="3" id="KW-0285">Flavoprotein</keyword>
<dbReference type="SUPFAM" id="SSF51905">
    <property type="entry name" value="FAD/NAD(P)-binding domain"/>
    <property type="match status" value="1"/>
</dbReference>
<dbReference type="InterPro" id="IPR012132">
    <property type="entry name" value="GMC_OxRdtase"/>
</dbReference>
<dbReference type="GO" id="GO:0050660">
    <property type="term" value="F:flavin adenine dinucleotide binding"/>
    <property type="evidence" value="ECO:0007669"/>
    <property type="project" value="InterPro"/>
</dbReference>
<proteinExistence type="inferred from homology"/>